<evidence type="ECO:0000313" key="3">
    <source>
        <dbReference type="EMBL" id="NDL60557.1"/>
    </source>
</evidence>
<keyword evidence="1" id="KW-0732">Signal</keyword>
<dbReference type="PROSITE" id="PS51257">
    <property type="entry name" value="PROKAR_LIPOPROTEIN"/>
    <property type="match status" value="1"/>
</dbReference>
<dbReference type="EMBL" id="WLZY01000012">
    <property type="protein sequence ID" value="NDL60557.1"/>
    <property type="molecule type" value="Genomic_DNA"/>
</dbReference>
<dbReference type="InterPro" id="IPR036365">
    <property type="entry name" value="PGBD-like_sf"/>
</dbReference>
<dbReference type="PANTHER" id="PTHR30469">
    <property type="entry name" value="MULTIDRUG RESISTANCE PROTEIN MDTA"/>
    <property type="match status" value="1"/>
</dbReference>
<proteinExistence type="predicted"/>
<evidence type="ECO:0000259" key="2">
    <source>
        <dbReference type="Pfam" id="PF01471"/>
    </source>
</evidence>
<dbReference type="AlphaFoldDB" id="A0A7K3MC08"/>
<dbReference type="Gene3D" id="1.10.101.10">
    <property type="entry name" value="PGBD-like superfamily/PGBD"/>
    <property type="match status" value="1"/>
</dbReference>
<keyword evidence="4" id="KW-1185">Reference proteome</keyword>
<dbReference type="InterPro" id="IPR002477">
    <property type="entry name" value="Peptidoglycan-bd-like"/>
</dbReference>
<feature type="signal peptide" evidence="1">
    <location>
        <begin position="1"/>
        <end position="33"/>
    </location>
</feature>
<name>A0A7K3MC08_9ACTN</name>
<dbReference type="Pfam" id="PF01471">
    <property type="entry name" value="PG_binding_1"/>
    <property type="match status" value="1"/>
</dbReference>
<dbReference type="Gene3D" id="2.40.420.20">
    <property type="match status" value="1"/>
</dbReference>
<feature type="domain" description="Peptidoglycan binding-like" evidence="2">
    <location>
        <begin position="127"/>
        <end position="176"/>
    </location>
</feature>
<dbReference type="SUPFAM" id="SSF47090">
    <property type="entry name" value="PGBD-like"/>
    <property type="match status" value="1"/>
</dbReference>
<comment type="caution">
    <text evidence="3">The sequence shown here is derived from an EMBL/GenBank/DDBJ whole genome shotgun (WGS) entry which is preliminary data.</text>
</comment>
<dbReference type="GO" id="GO:0015562">
    <property type="term" value="F:efflux transmembrane transporter activity"/>
    <property type="evidence" value="ECO:0007669"/>
    <property type="project" value="TreeGrafter"/>
</dbReference>
<organism evidence="3 4">
    <name type="scientific">Phytoactinopolyspora mesophila</name>
    <dbReference type="NCBI Taxonomy" id="2650750"/>
    <lineage>
        <taxon>Bacteria</taxon>
        <taxon>Bacillati</taxon>
        <taxon>Actinomycetota</taxon>
        <taxon>Actinomycetes</taxon>
        <taxon>Jiangellales</taxon>
        <taxon>Jiangellaceae</taxon>
        <taxon>Phytoactinopolyspora</taxon>
    </lineage>
</organism>
<protein>
    <submittedName>
        <fullName evidence="3">Efflux RND transporter periplasmic adaptor subunit</fullName>
    </submittedName>
</protein>
<accession>A0A7K3MC08</accession>
<dbReference type="Proteomes" id="UP000460435">
    <property type="component" value="Unassembled WGS sequence"/>
</dbReference>
<dbReference type="GO" id="GO:1990281">
    <property type="term" value="C:efflux pump complex"/>
    <property type="evidence" value="ECO:0007669"/>
    <property type="project" value="TreeGrafter"/>
</dbReference>
<dbReference type="PANTHER" id="PTHR30469:SF15">
    <property type="entry name" value="HLYD FAMILY OF SECRETION PROTEINS"/>
    <property type="match status" value="1"/>
</dbReference>
<sequence>MNRCPEPRIPRRGWRLVAALCTAGVLVSGCTAAATPRPQETPPTENVVTAPVTRQDLATDDQLAGWLGYGEPIPLSASREGMVTKLPREGAVIRRGDVVAEIDGKATRLLYGQTPAWRRLSAGVPKGPDIKQLNDNLAALGYAKRDDLPDDLFDWRTRMAVYAWQHELNLPRTGVVEFGDVLFAPAAVRVEKVESPLGATVAPGQVLADVTGTDQLVAIDLDAALRDTVHEGLAVVVVLPDRTRTEATVASVGRTISGDPASEQEPIVKVEVELASELDELDASPVTVVVERVLAADALTVPVGALVARPGGGYAVERARAGGTELVTVEPGQFADGLVEITGGIAEGDEVVVPS</sequence>
<evidence type="ECO:0000256" key="1">
    <source>
        <dbReference type="SAM" id="SignalP"/>
    </source>
</evidence>
<evidence type="ECO:0000313" key="4">
    <source>
        <dbReference type="Proteomes" id="UP000460435"/>
    </source>
</evidence>
<dbReference type="InterPro" id="IPR036366">
    <property type="entry name" value="PGBDSf"/>
</dbReference>
<gene>
    <name evidence="3" type="ORF">F7O44_26100</name>
</gene>
<reference evidence="3 4" key="1">
    <citation type="submission" date="2019-11" db="EMBL/GenBank/DDBJ databases">
        <authorList>
            <person name="Li X.-J."/>
            <person name="Feng X.-M."/>
        </authorList>
    </citation>
    <scope>NUCLEOTIDE SEQUENCE [LARGE SCALE GENOMIC DNA]</scope>
    <source>
        <strain evidence="3 4">XMNu-373</strain>
    </source>
</reference>
<feature type="chain" id="PRO_5038906108" evidence="1">
    <location>
        <begin position="34"/>
        <end position="355"/>
    </location>
</feature>